<evidence type="ECO:0000256" key="4">
    <source>
        <dbReference type="ARBA" id="ARBA00022475"/>
    </source>
</evidence>
<keyword evidence="8" id="KW-0249">Electron transport</keyword>
<gene>
    <name evidence="15" type="ORF">I2488_00480</name>
</gene>
<evidence type="ECO:0000256" key="2">
    <source>
        <dbReference type="ARBA" id="ARBA00004651"/>
    </source>
</evidence>
<comment type="cofactor">
    <cofactor evidence="1">
        <name>heme b</name>
        <dbReference type="ChEBI" id="CHEBI:60344"/>
    </cofactor>
</comment>
<dbReference type="InterPro" id="IPR016174">
    <property type="entry name" value="Di-haem_cyt_TM"/>
</dbReference>
<keyword evidence="16" id="KW-1185">Reference proteome</keyword>
<evidence type="ECO:0000256" key="13">
    <source>
        <dbReference type="SAM" id="Phobius"/>
    </source>
</evidence>
<keyword evidence="5" id="KW-0349">Heme</keyword>
<organism evidence="15 16">
    <name type="scientific">Novosphingobium jiangmenense</name>
    <dbReference type="NCBI Taxonomy" id="2791981"/>
    <lineage>
        <taxon>Bacteria</taxon>
        <taxon>Pseudomonadati</taxon>
        <taxon>Pseudomonadota</taxon>
        <taxon>Alphaproteobacteria</taxon>
        <taxon>Sphingomonadales</taxon>
        <taxon>Sphingomonadaceae</taxon>
        <taxon>Novosphingobium</taxon>
    </lineage>
</organism>
<comment type="caution">
    <text evidence="15">The sequence shown here is derived from an EMBL/GenBank/DDBJ whole genome shotgun (WGS) entry which is preliminary data.</text>
</comment>
<dbReference type="PANTHER" id="PTHR30529:SF6">
    <property type="entry name" value="BLL0291 PROTEIN"/>
    <property type="match status" value="1"/>
</dbReference>
<evidence type="ECO:0000256" key="1">
    <source>
        <dbReference type="ARBA" id="ARBA00001970"/>
    </source>
</evidence>
<evidence type="ECO:0000256" key="9">
    <source>
        <dbReference type="ARBA" id="ARBA00022989"/>
    </source>
</evidence>
<protein>
    <submittedName>
        <fullName evidence="15">Cytochrome b/b6 domain-containing protein</fullName>
    </submittedName>
</protein>
<evidence type="ECO:0000256" key="7">
    <source>
        <dbReference type="ARBA" id="ARBA00022723"/>
    </source>
</evidence>
<comment type="similarity">
    <text evidence="12">Belongs to the cytochrome b561 family.</text>
</comment>
<evidence type="ECO:0000313" key="16">
    <source>
        <dbReference type="Proteomes" id="UP000600799"/>
    </source>
</evidence>
<keyword evidence="6 13" id="KW-0812">Transmembrane</keyword>
<proteinExistence type="inferred from homology"/>
<accession>A0ABS0HBX7</accession>
<keyword evidence="7" id="KW-0479">Metal-binding</keyword>
<dbReference type="Gene3D" id="1.20.950.20">
    <property type="entry name" value="Transmembrane di-heme cytochromes, Chain C"/>
    <property type="match status" value="1"/>
</dbReference>
<dbReference type="InterPro" id="IPR011577">
    <property type="entry name" value="Cyt_b561_bac/Ni-Hgenase"/>
</dbReference>
<feature type="transmembrane region" description="Helical" evidence="13">
    <location>
        <begin position="22"/>
        <end position="43"/>
    </location>
</feature>
<evidence type="ECO:0000256" key="3">
    <source>
        <dbReference type="ARBA" id="ARBA00022448"/>
    </source>
</evidence>
<evidence type="ECO:0000259" key="14">
    <source>
        <dbReference type="Pfam" id="PF01292"/>
    </source>
</evidence>
<dbReference type="RefSeq" id="WP_196273847.1">
    <property type="nucleotide sequence ID" value="NZ_JADQDC010000001.1"/>
</dbReference>
<dbReference type="PANTHER" id="PTHR30529">
    <property type="entry name" value="CYTOCHROME B561"/>
    <property type="match status" value="1"/>
</dbReference>
<evidence type="ECO:0000256" key="5">
    <source>
        <dbReference type="ARBA" id="ARBA00022617"/>
    </source>
</evidence>
<evidence type="ECO:0000256" key="12">
    <source>
        <dbReference type="ARBA" id="ARBA00037975"/>
    </source>
</evidence>
<dbReference type="Proteomes" id="UP000600799">
    <property type="component" value="Unassembled WGS sequence"/>
</dbReference>
<evidence type="ECO:0000313" key="15">
    <source>
        <dbReference type="EMBL" id="MBF9149466.1"/>
    </source>
</evidence>
<feature type="transmembrane region" description="Helical" evidence="13">
    <location>
        <begin position="63"/>
        <end position="82"/>
    </location>
</feature>
<comment type="subcellular location">
    <subcellularLocation>
        <location evidence="2">Cell membrane</location>
        <topology evidence="2">Multi-pass membrane protein</topology>
    </subcellularLocation>
</comment>
<dbReference type="EMBL" id="JADQDC010000001">
    <property type="protein sequence ID" value="MBF9149466.1"/>
    <property type="molecule type" value="Genomic_DNA"/>
</dbReference>
<keyword evidence="10" id="KW-0408">Iron</keyword>
<evidence type="ECO:0000256" key="8">
    <source>
        <dbReference type="ARBA" id="ARBA00022982"/>
    </source>
</evidence>
<dbReference type="InterPro" id="IPR052168">
    <property type="entry name" value="Cytochrome_b561_oxidase"/>
</dbReference>
<feature type="transmembrane region" description="Helical" evidence="13">
    <location>
        <begin position="102"/>
        <end position="125"/>
    </location>
</feature>
<evidence type="ECO:0000256" key="11">
    <source>
        <dbReference type="ARBA" id="ARBA00023136"/>
    </source>
</evidence>
<dbReference type="Pfam" id="PF01292">
    <property type="entry name" value="Ni_hydr_CYTB"/>
    <property type="match status" value="1"/>
</dbReference>
<keyword evidence="11 13" id="KW-0472">Membrane</keyword>
<feature type="transmembrane region" description="Helical" evidence="13">
    <location>
        <begin position="167"/>
        <end position="190"/>
    </location>
</feature>
<reference evidence="15 16" key="1">
    <citation type="submission" date="2020-11" db="EMBL/GenBank/DDBJ databases">
        <title>The genome sequence of Novosphingobium sp. 1Y9A.</title>
        <authorList>
            <person name="Liu Y."/>
        </authorList>
    </citation>
    <scope>NUCLEOTIDE SEQUENCE [LARGE SCALE GENOMIC DNA]</scope>
    <source>
        <strain evidence="15 16">1Y9A</strain>
    </source>
</reference>
<evidence type="ECO:0000256" key="10">
    <source>
        <dbReference type="ARBA" id="ARBA00023004"/>
    </source>
</evidence>
<feature type="domain" description="Cytochrome b561 bacterial/Ni-hydrogenase" evidence="14">
    <location>
        <begin position="16"/>
        <end position="212"/>
    </location>
</feature>
<keyword evidence="4" id="KW-1003">Cell membrane</keyword>
<keyword evidence="3" id="KW-0813">Transport</keyword>
<name>A0ABS0HBX7_9SPHN</name>
<sequence length="214" mass="22910">MTQSTLLSPDAAPSGWTSTARWLHWGTALAVLVEVPAGFTMAWTYLDGARGGPLAGLHLRTSQIHHTLGLILLLAVLVRLWWRLRHPAPALPRGTSSAARLAARWVQALLYALLLLLPLSGWAALSALGAGGGYPAPELWFFTHNGFGPGGLIPHIVTPRPWNAPGLIGYGLFAKAHVYMVWAGGALLLLHIGGALKHHFIDKDGVLSRMLGKP</sequence>
<dbReference type="SUPFAM" id="SSF81342">
    <property type="entry name" value="Transmembrane di-heme cytochromes"/>
    <property type="match status" value="1"/>
</dbReference>
<keyword evidence="9 13" id="KW-1133">Transmembrane helix</keyword>
<evidence type="ECO:0000256" key="6">
    <source>
        <dbReference type="ARBA" id="ARBA00022692"/>
    </source>
</evidence>